<evidence type="ECO:0000313" key="1">
    <source>
        <dbReference type="EMBL" id="GAI31703.1"/>
    </source>
</evidence>
<gene>
    <name evidence="1" type="ORF">S06H3_26898</name>
</gene>
<dbReference type="SUPFAM" id="SSF54637">
    <property type="entry name" value="Thioesterase/thiol ester dehydrase-isomerase"/>
    <property type="match status" value="1"/>
</dbReference>
<proteinExistence type="predicted"/>
<dbReference type="CDD" id="cd03443">
    <property type="entry name" value="PaaI_thioesterase"/>
    <property type="match status" value="1"/>
</dbReference>
<dbReference type="AlphaFoldDB" id="X1MK87"/>
<dbReference type="Gene3D" id="3.10.129.10">
    <property type="entry name" value="Hotdog Thioesterase"/>
    <property type="match status" value="1"/>
</dbReference>
<organism evidence="1">
    <name type="scientific">marine sediment metagenome</name>
    <dbReference type="NCBI Taxonomy" id="412755"/>
    <lineage>
        <taxon>unclassified sequences</taxon>
        <taxon>metagenomes</taxon>
        <taxon>ecological metagenomes</taxon>
    </lineage>
</organism>
<comment type="caution">
    <text evidence="1">The sequence shown here is derived from an EMBL/GenBank/DDBJ whole genome shotgun (WGS) entry which is preliminary data.</text>
</comment>
<evidence type="ECO:0008006" key="2">
    <source>
        <dbReference type="Google" id="ProtNLM"/>
    </source>
</evidence>
<reference evidence="1" key="1">
    <citation type="journal article" date="2014" name="Front. Microbiol.">
        <title>High frequency of phylogenetically diverse reductive dehalogenase-homologous genes in deep subseafloor sedimentary metagenomes.</title>
        <authorList>
            <person name="Kawai M."/>
            <person name="Futagami T."/>
            <person name="Toyoda A."/>
            <person name="Takaki Y."/>
            <person name="Nishi S."/>
            <person name="Hori S."/>
            <person name="Arai W."/>
            <person name="Tsubouchi T."/>
            <person name="Morono Y."/>
            <person name="Uchiyama I."/>
            <person name="Ito T."/>
            <person name="Fujiyama A."/>
            <person name="Inagaki F."/>
            <person name="Takami H."/>
        </authorList>
    </citation>
    <scope>NUCLEOTIDE SEQUENCE</scope>
    <source>
        <strain evidence="1">Expedition CK06-06</strain>
    </source>
</reference>
<dbReference type="EMBL" id="BARV01015574">
    <property type="protein sequence ID" value="GAI31703.1"/>
    <property type="molecule type" value="Genomic_DNA"/>
</dbReference>
<dbReference type="InterPro" id="IPR029069">
    <property type="entry name" value="HotDog_dom_sf"/>
</dbReference>
<name>X1MK87_9ZZZZ</name>
<protein>
    <recommendedName>
        <fullName evidence="2">Thioesterase domain-containing protein</fullName>
    </recommendedName>
</protein>
<accession>X1MK87</accession>
<sequence>MIEKLPTESKGFNPFGELIGLNFTTFEQGYSQCILEVNEKLLNPHKVLHGGVIYSMADTGMGGALYSYLGEVSCVQP</sequence>